<dbReference type="OrthoDB" id="9803111at2"/>
<evidence type="ECO:0000256" key="1">
    <source>
        <dbReference type="ARBA" id="ARBA00007430"/>
    </source>
</evidence>
<feature type="domain" description="Polysaccharide biosynthesis protein CapD-like" evidence="2">
    <location>
        <begin position="16"/>
        <end position="298"/>
    </location>
</feature>
<dbReference type="InterPro" id="IPR003869">
    <property type="entry name" value="Polysac_CapD-like"/>
</dbReference>
<comment type="similarity">
    <text evidence="1">Belongs to the polysaccharide synthase family.</text>
</comment>
<name>A0A6I3SM29_HELMO</name>
<evidence type="ECO:0000259" key="2">
    <source>
        <dbReference type="Pfam" id="PF02719"/>
    </source>
</evidence>
<proteinExistence type="inferred from homology"/>
<dbReference type="Pfam" id="PF02719">
    <property type="entry name" value="Polysacc_synt_2"/>
    <property type="match status" value="1"/>
</dbReference>
<dbReference type="InterPro" id="IPR051203">
    <property type="entry name" value="Polysaccharide_Synthase-Rel"/>
</dbReference>
<dbReference type="CDD" id="cd05237">
    <property type="entry name" value="UDP_invert_4-6DH_SDR_e"/>
    <property type="match status" value="1"/>
</dbReference>
<dbReference type="EMBL" id="WNKU01000016">
    <property type="protein sequence ID" value="MTV49939.1"/>
    <property type="molecule type" value="Genomic_DNA"/>
</dbReference>
<dbReference type="InterPro" id="IPR036291">
    <property type="entry name" value="NAD(P)-bd_dom_sf"/>
</dbReference>
<evidence type="ECO:0000313" key="3">
    <source>
        <dbReference type="EMBL" id="MTV49939.1"/>
    </source>
</evidence>
<dbReference type="PANTHER" id="PTHR43318">
    <property type="entry name" value="UDP-N-ACETYLGLUCOSAMINE 4,6-DEHYDRATASE"/>
    <property type="match status" value="1"/>
</dbReference>
<evidence type="ECO:0000313" key="4">
    <source>
        <dbReference type="Proteomes" id="UP000430670"/>
    </source>
</evidence>
<gene>
    <name evidence="3" type="ORF">GJ688_13240</name>
</gene>
<sequence length="346" mass="38711">MNDSSKVAEYLRNKVVLITGATGSLGRTLLPKVLDCNPKTVRLFSRDEAKQFELQQEYAHRPELRFLLGDVRDKERLKRAMEGVQVVFHLASLKHVPLCEYNPYEAVQTNVLGTQNVIDAALYNYVERVVYTSSDKAVNPTNTMGATKLLAERLISAARQWRGTRRTIFSSVRFGNVMNSRGSVIEVFKRQIEKGGPVTVTDPNMTRFMMTLSQAADLTLSAGAFARGGEVFVLKMPVIRLGDLAQVFIEEYAPVVGRKPEAIKIEYIGLRPGEKRFEELMTSDESVLSIEMERMFVLPAALDSSATTVIEDKKKDASCSSESAVSLTKDELRLLLSREGIFARNF</sequence>
<protein>
    <submittedName>
        <fullName evidence="3">NAD-dependent epimerase/dehydratase family protein</fullName>
    </submittedName>
</protein>
<comment type="caution">
    <text evidence="3">The sequence shown here is derived from an EMBL/GenBank/DDBJ whole genome shotgun (WGS) entry which is preliminary data.</text>
</comment>
<dbReference type="PANTHER" id="PTHR43318:SF2">
    <property type="entry name" value="UDP-N-ACETYLGLUCOSAMINE 4,6-DEHYDRATASE (INVERTING)"/>
    <property type="match status" value="1"/>
</dbReference>
<dbReference type="SUPFAM" id="SSF51735">
    <property type="entry name" value="NAD(P)-binding Rossmann-fold domains"/>
    <property type="match status" value="1"/>
</dbReference>
<dbReference type="Proteomes" id="UP000430670">
    <property type="component" value="Unassembled WGS sequence"/>
</dbReference>
<keyword evidence="4" id="KW-1185">Reference proteome</keyword>
<dbReference type="Gene3D" id="3.40.50.720">
    <property type="entry name" value="NAD(P)-binding Rossmann-like Domain"/>
    <property type="match status" value="1"/>
</dbReference>
<reference evidence="3 4" key="1">
    <citation type="submission" date="2019-11" db="EMBL/GenBank/DDBJ databases">
        <title>Whole-genome sequence of a the green, strictly anaerobic photosynthetic bacterium Heliobacillus mobilis DSM 6151.</title>
        <authorList>
            <person name="Kyndt J.A."/>
            <person name="Meyer T.E."/>
        </authorList>
    </citation>
    <scope>NUCLEOTIDE SEQUENCE [LARGE SCALE GENOMIC DNA]</scope>
    <source>
        <strain evidence="3 4">DSM 6151</strain>
    </source>
</reference>
<organism evidence="3 4">
    <name type="scientific">Heliobacterium mobile</name>
    <name type="common">Heliobacillus mobilis</name>
    <dbReference type="NCBI Taxonomy" id="28064"/>
    <lineage>
        <taxon>Bacteria</taxon>
        <taxon>Bacillati</taxon>
        <taxon>Bacillota</taxon>
        <taxon>Clostridia</taxon>
        <taxon>Eubacteriales</taxon>
        <taxon>Heliobacteriaceae</taxon>
        <taxon>Heliobacterium</taxon>
    </lineage>
</organism>
<accession>A0A6I3SM29</accession>
<dbReference type="AlphaFoldDB" id="A0A6I3SM29"/>